<dbReference type="SUPFAM" id="SSF75011">
    <property type="entry name" value="3-carboxy-cis,cis-mucoante lactonizing enzyme"/>
    <property type="match status" value="1"/>
</dbReference>
<organism evidence="1 2">
    <name type="scientific">Mangrovimicrobium sediminis</name>
    <dbReference type="NCBI Taxonomy" id="2562682"/>
    <lineage>
        <taxon>Bacteria</taxon>
        <taxon>Pseudomonadati</taxon>
        <taxon>Pseudomonadota</taxon>
        <taxon>Gammaproteobacteria</taxon>
        <taxon>Cellvibrionales</taxon>
        <taxon>Halieaceae</taxon>
        <taxon>Mangrovimicrobium</taxon>
    </lineage>
</organism>
<protein>
    <recommendedName>
        <fullName evidence="3">Dockerin domain-containing protein</fullName>
    </recommendedName>
</protein>
<dbReference type="SUPFAM" id="SSF103647">
    <property type="entry name" value="TSP type-3 repeat"/>
    <property type="match status" value="1"/>
</dbReference>
<evidence type="ECO:0000313" key="1">
    <source>
        <dbReference type="EMBL" id="TGD74896.1"/>
    </source>
</evidence>
<dbReference type="Proteomes" id="UP000298050">
    <property type="component" value="Unassembled WGS sequence"/>
</dbReference>
<dbReference type="PROSITE" id="PS00018">
    <property type="entry name" value="EF_HAND_1"/>
    <property type="match status" value="1"/>
</dbReference>
<dbReference type="OrthoDB" id="5378341at2"/>
<reference evidence="1 2" key="1">
    <citation type="submission" date="2019-04" db="EMBL/GenBank/DDBJ databases">
        <title>Taxonomy of novel Haliea sp. from mangrove soil of West Coast of India.</title>
        <authorList>
            <person name="Verma A."/>
            <person name="Kumar P."/>
            <person name="Krishnamurthi S."/>
        </authorList>
    </citation>
    <scope>NUCLEOTIDE SEQUENCE [LARGE SCALE GENOMIC DNA]</scope>
    <source>
        <strain evidence="1 2">SAOS-164</strain>
    </source>
</reference>
<comment type="caution">
    <text evidence="1">The sequence shown here is derived from an EMBL/GenBank/DDBJ whole genome shotgun (WGS) entry which is preliminary data.</text>
</comment>
<dbReference type="InterPro" id="IPR018247">
    <property type="entry name" value="EF_Hand_1_Ca_BS"/>
</dbReference>
<dbReference type="AlphaFoldDB" id="A0A4Z0M646"/>
<proteinExistence type="predicted"/>
<keyword evidence="2" id="KW-1185">Reference proteome</keyword>
<evidence type="ECO:0000313" key="2">
    <source>
        <dbReference type="Proteomes" id="UP000298050"/>
    </source>
</evidence>
<sequence>MHTDVFRSFDLSSSGRVLKRTAIQLAVVFVVVLGLTTAARAQAEAPLQAEQRGSIAYFLYGSSALIKRYDLLGQVFLPDIPLSASPTAFTVDDDGIYVSFGRRTARLDLAGSTETHLVNTNEEATSLEVSGDYVYVVFGESVVSTNKWSGGVIDQIDYWHSMTGTSIAPALGKIFSRSVGISPSDILQLRLGEDGTLGGQTDSSYHGDYPNASRTYVFPGEARVVDSAGIIYSTSDLSYNNSLAGAFDDLGFYGNLPIVLRGATIYSYSNTFLETGNYTGPVEYDRIFVEGDNVFAFYDLDISPSVEIVPIASLTPDTPGPEINPQGLAYIPDEILHDGAGTLYLLSNANLSIFQWSLESRSYQETITLTETATHMAYSEQTNTLYLSYASGKITQIPLSDSRIEVPFANSPAYPKGLATAGSYVFVVDDTGAWDSHFTYDPSGILISQVEWNYYSREYIWSEANRKMYFFRDDTSPNDLLWEDIDVDGYIGIQKDSPYHSSSGILHPIRVAPDGSIVILGSGRIYDAITLEQIDTLFNNISDAAWVGDELYTLTDGPAGTSLQQWGENYALVDAIDIVGLPLRLFQSDAGALVVTNVEGAPRFSYLDVNAARRDLDSDGILDMVDNCIRHSNSDQRDSNGDGFGNICDADLNQSGLVDAVDMLLFRAAFASDADDPDLDGDGIVGINDLLRAQRRQGKPPGPSGLVAP</sequence>
<dbReference type="RefSeq" id="WP_135442087.1">
    <property type="nucleotide sequence ID" value="NZ_SRLE01000005.1"/>
</dbReference>
<name>A0A4Z0M646_9GAMM</name>
<evidence type="ECO:0008006" key="3">
    <source>
        <dbReference type="Google" id="ProtNLM"/>
    </source>
</evidence>
<gene>
    <name evidence="1" type="ORF">E4634_06805</name>
</gene>
<dbReference type="GO" id="GO:0005509">
    <property type="term" value="F:calcium ion binding"/>
    <property type="evidence" value="ECO:0007669"/>
    <property type="project" value="InterPro"/>
</dbReference>
<dbReference type="EMBL" id="SRLE01000005">
    <property type="protein sequence ID" value="TGD74896.1"/>
    <property type="molecule type" value="Genomic_DNA"/>
</dbReference>
<dbReference type="InterPro" id="IPR028974">
    <property type="entry name" value="TSP_type-3_rpt"/>
</dbReference>
<dbReference type="Gene3D" id="4.10.1080.10">
    <property type="entry name" value="TSP type-3 repeat"/>
    <property type="match status" value="1"/>
</dbReference>
<accession>A0A4Z0M646</accession>